<accession>A0A7Y0HG01</accession>
<evidence type="ECO:0000256" key="2">
    <source>
        <dbReference type="ARBA" id="ARBA00008107"/>
    </source>
</evidence>
<gene>
    <name evidence="10" type="primary">phoU</name>
    <name evidence="10" type="ORF">HH303_11680</name>
</gene>
<evidence type="ECO:0000256" key="7">
    <source>
        <dbReference type="ARBA" id="ARBA00056181"/>
    </source>
</evidence>
<keyword evidence="4 8" id="KW-0813">Transport</keyword>
<dbReference type="SUPFAM" id="SSF109755">
    <property type="entry name" value="PhoU-like"/>
    <property type="match status" value="1"/>
</dbReference>
<evidence type="ECO:0000256" key="1">
    <source>
        <dbReference type="ARBA" id="ARBA00004496"/>
    </source>
</evidence>
<organism evidence="10 11">
    <name type="scientific">Pacificispira spongiicola</name>
    <dbReference type="NCBI Taxonomy" id="2729598"/>
    <lineage>
        <taxon>Bacteria</taxon>
        <taxon>Pseudomonadati</taxon>
        <taxon>Pseudomonadota</taxon>
        <taxon>Alphaproteobacteria</taxon>
        <taxon>Rhodospirillales</taxon>
        <taxon>Rhodospirillaceae</taxon>
        <taxon>Pacificispira</taxon>
    </lineage>
</organism>
<keyword evidence="5 8" id="KW-0963">Cytoplasm</keyword>
<dbReference type="GO" id="GO:0030643">
    <property type="term" value="P:intracellular phosphate ion homeostasis"/>
    <property type="evidence" value="ECO:0007669"/>
    <property type="project" value="InterPro"/>
</dbReference>
<dbReference type="PANTHER" id="PTHR42930:SF3">
    <property type="entry name" value="PHOSPHATE-SPECIFIC TRANSPORT SYSTEM ACCESSORY PROTEIN PHOU"/>
    <property type="match status" value="1"/>
</dbReference>
<evidence type="ECO:0000256" key="5">
    <source>
        <dbReference type="ARBA" id="ARBA00022490"/>
    </source>
</evidence>
<dbReference type="PIRSF" id="PIRSF003107">
    <property type="entry name" value="PhoU"/>
    <property type="match status" value="1"/>
</dbReference>
<keyword evidence="6 8" id="KW-0592">Phosphate transport</keyword>
<dbReference type="AlphaFoldDB" id="A0A7Y0HG01"/>
<dbReference type="Pfam" id="PF01895">
    <property type="entry name" value="PhoU"/>
    <property type="match status" value="2"/>
</dbReference>
<evidence type="ECO:0000256" key="6">
    <source>
        <dbReference type="ARBA" id="ARBA00022592"/>
    </source>
</evidence>
<evidence type="ECO:0000259" key="9">
    <source>
        <dbReference type="Pfam" id="PF01895"/>
    </source>
</evidence>
<comment type="subunit">
    <text evidence="3 8">Homodimer.</text>
</comment>
<comment type="similarity">
    <text evidence="2 8">Belongs to the PhoU family.</text>
</comment>
<feature type="domain" description="PhoU" evidence="9">
    <location>
        <begin position="24"/>
        <end position="111"/>
    </location>
</feature>
<evidence type="ECO:0000256" key="8">
    <source>
        <dbReference type="PIRNR" id="PIRNR003107"/>
    </source>
</evidence>
<dbReference type="NCBIfam" id="TIGR02135">
    <property type="entry name" value="phoU_full"/>
    <property type="match status" value="1"/>
</dbReference>
<comment type="subcellular location">
    <subcellularLocation>
        <location evidence="1 8">Cytoplasm</location>
    </subcellularLocation>
</comment>
<reference evidence="10 11" key="1">
    <citation type="submission" date="2020-04" db="EMBL/GenBank/DDBJ databases">
        <title>Rhodospirillaceae bacterium KN72 isolated from deep sea.</title>
        <authorList>
            <person name="Zhang D.-C."/>
        </authorList>
    </citation>
    <scope>NUCLEOTIDE SEQUENCE [LARGE SCALE GENOMIC DNA]</scope>
    <source>
        <strain evidence="10 11">KN72</strain>
    </source>
</reference>
<keyword evidence="11" id="KW-1185">Reference proteome</keyword>
<sequence length="251" mass="27852">MSEVSQGHIVGVYDEEFKKLTKLLAKMGGLAESQLANALTAIEKRDSKLALAVKENDKEIDALEHEVEALVVRMLALRQPVANDLRYIVSTLRVSADIERIGDYAKNIAKRAVALNQMPSEPLLRGILRMGRPVQSMLKDVIDAHLQGDVAKAIDVWEADEEVDALYTSLFRELLTYMMEDPRHITPCTHLLFIAKNLERIGDHATNIAEIIHFQVKGEALGDRRPKADASNYATLQPGEAAIDDVAAEDD</sequence>
<dbReference type="Gene3D" id="1.20.58.220">
    <property type="entry name" value="Phosphate transport system protein phou homolog 2, domain 2"/>
    <property type="match status" value="1"/>
</dbReference>
<dbReference type="PANTHER" id="PTHR42930">
    <property type="entry name" value="PHOSPHATE-SPECIFIC TRANSPORT SYSTEM ACCESSORY PROTEIN PHOU"/>
    <property type="match status" value="1"/>
</dbReference>
<dbReference type="GO" id="GO:0006817">
    <property type="term" value="P:phosphate ion transport"/>
    <property type="evidence" value="ECO:0007669"/>
    <property type="project" value="UniProtKB-KW"/>
</dbReference>
<proteinExistence type="inferred from homology"/>
<dbReference type="Proteomes" id="UP000539372">
    <property type="component" value="Unassembled WGS sequence"/>
</dbReference>
<dbReference type="GO" id="GO:0045936">
    <property type="term" value="P:negative regulation of phosphate metabolic process"/>
    <property type="evidence" value="ECO:0007669"/>
    <property type="project" value="InterPro"/>
</dbReference>
<evidence type="ECO:0000256" key="4">
    <source>
        <dbReference type="ARBA" id="ARBA00022448"/>
    </source>
</evidence>
<dbReference type="FunFam" id="1.20.58.220:FF:000004">
    <property type="entry name" value="Phosphate-specific transport system accessory protein PhoU"/>
    <property type="match status" value="1"/>
</dbReference>
<dbReference type="RefSeq" id="WP_169625507.1">
    <property type="nucleotide sequence ID" value="NZ_JABBNT010000003.1"/>
</dbReference>
<comment type="function">
    <text evidence="7 8">Plays a role in the regulation of phosphate uptake.</text>
</comment>
<name>A0A7Y0HG01_9PROT</name>
<protein>
    <recommendedName>
        <fullName evidence="8">Phosphate-specific transport system accessory protein PhoU</fullName>
    </recommendedName>
</protein>
<dbReference type="InterPro" id="IPR038078">
    <property type="entry name" value="PhoU-like_sf"/>
</dbReference>
<feature type="domain" description="PhoU" evidence="9">
    <location>
        <begin position="127"/>
        <end position="212"/>
    </location>
</feature>
<evidence type="ECO:0000256" key="3">
    <source>
        <dbReference type="ARBA" id="ARBA00011738"/>
    </source>
</evidence>
<evidence type="ECO:0000313" key="11">
    <source>
        <dbReference type="Proteomes" id="UP000539372"/>
    </source>
</evidence>
<dbReference type="InterPro" id="IPR028366">
    <property type="entry name" value="PhoU"/>
</dbReference>
<evidence type="ECO:0000313" key="10">
    <source>
        <dbReference type="EMBL" id="NMM45143.1"/>
    </source>
</evidence>
<dbReference type="GO" id="GO:0005737">
    <property type="term" value="C:cytoplasm"/>
    <property type="evidence" value="ECO:0007669"/>
    <property type="project" value="UniProtKB-SubCell"/>
</dbReference>
<dbReference type="InterPro" id="IPR026022">
    <property type="entry name" value="PhoU_dom"/>
</dbReference>
<comment type="caution">
    <text evidence="10">The sequence shown here is derived from an EMBL/GenBank/DDBJ whole genome shotgun (WGS) entry which is preliminary data.</text>
</comment>
<dbReference type="EMBL" id="JABBNT010000003">
    <property type="protein sequence ID" value="NMM45143.1"/>
    <property type="molecule type" value="Genomic_DNA"/>
</dbReference>